<dbReference type="Pfam" id="PF01151">
    <property type="entry name" value="ELO"/>
    <property type="match status" value="1"/>
</dbReference>
<evidence type="ECO:0000313" key="13">
    <source>
        <dbReference type="Proteomes" id="UP001432027"/>
    </source>
</evidence>
<feature type="transmembrane region" description="Helical" evidence="11">
    <location>
        <begin position="117"/>
        <end position="138"/>
    </location>
</feature>
<dbReference type="GO" id="GO:0042761">
    <property type="term" value="P:very long-chain fatty acid biosynthetic process"/>
    <property type="evidence" value="ECO:0007669"/>
    <property type="project" value="TreeGrafter"/>
</dbReference>
<comment type="pathway">
    <text evidence="2">Lipid metabolism; fatty acid biosynthesis.</text>
</comment>
<evidence type="ECO:0000256" key="8">
    <source>
        <dbReference type="ARBA" id="ARBA00023098"/>
    </source>
</evidence>
<keyword evidence="9 11" id="KW-0472">Membrane</keyword>
<feature type="transmembrane region" description="Helical" evidence="11">
    <location>
        <begin position="168"/>
        <end position="189"/>
    </location>
</feature>
<keyword evidence="6 11" id="KW-0276">Fatty acid metabolism</keyword>
<keyword evidence="7 11" id="KW-1133">Transmembrane helix</keyword>
<name>A0AAV5TIF6_9BILA</name>
<dbReference type="GO" id="GO:0005789">
    <property type="term" value="C:endoplasmic reticulum membrane"/>
    <property type="evidence" value="ECO:0007669"/>
    <property type="project" value="TreeGrafter"/>
</dbReference>
<keyword evidence="13" id="KW-1185">Reference proteome</keyword>
<feature type="transmembrane region" description="Helical" evidence="11">
    <location>
        <begin position="68"/>
        <end position="91"/>
    </location>
</feature>
<dbReference type="GO" id="GO:0009922">
    <property type="term" value="F:fatty acid elongase activity"/>
    <property type="evidence" value="ECO:0007669"/>
    <property type="project" value="UniProtKB-EC"/>
</dbReference>
<dbReference type="GO" id="GO:0034626">
    <property type="term" value="P:fatty acid elongation, polyunsaturated fatty acid"/>
    <property type="evidence" value="ECO:0007669"/>
    <property type="project" value="TreeGrafter"/>
</dbReference>
<evidence type="ECO:0000256" key="9">
    <source>
        <dbReference type="ARBA" id="ARBA00023136"/>
    </source>
</evidence>
<accession>A0AAV5TIF6</accession>
<evidence type="ECO:0000256" key="10">
    <source>
        <dbReference type="ARBA" id="ARBA00023160"/>
    </source>
</evidence>
<evidence type="ECO:0000256" key="5">
    <source>
        <dbReference type="ARBA" id="ARBA00022692"/>
    </source>
</evidence>
<evidence type="ECO:0000256" key="7">
    <source>
        <dbReference type="ARBA" id="ARBA00022989"/>
    </source>
</evidence>
<evidence type="ECO:0000256" key="4">
    <source>
        <dbReference type="ARBA" id="ARBA00022679"/>
    </source>
</evidence>
<dbReference type="PANTHER" id="PTHR11157">
    <property type="entry name" value="FATTY ACID ACYL TRANSFERASE-RELATED"/>
    <property type="match status" value="1"/>
</dbReference>
<evidence type="ECO:0000256" key="11">
    <source>
        <dbReference type="RuleBase" id="RU361115"/>
    </source>
</evidence>
<sequence>ESSFASFHTPVTYSDMFFGKWEIEKTTHFMEHTHLPISFAITAVYLAMVKYGPNLMENRKAYDLRSALAFWNMALCLYSGLSFYLLVPYIWQSYMDGGIIGTLCYNDDFYSNPVSGYVGWLFTMSKAPELIDTVFLILRRRPVIFMHWYHHSVTFLAGQIFYTEFVPWARWVIIENLFVHTIMYLYVIWRAINRLMWTSNSNEFTDL</sequence>
<keyword evidence="8 11" id="KW-0443">Lipid metabolism</keyword>
<dbReference type="EMBL" id="BTSX01000004">
    <property type="protein sequence ID" value="GMS94095.1"/>
    <property type="molecule type" value="Genomic_DNA"/>
</dbReference>
<dbReference type="EC" id="2.3.1.199" evidence="11"/>
<feature type="transmembrane region" description="Helical" evidence="11">
    <location>
        <begin position="37"/>
        <end position="56"/>
    </location>
</feature>
<evidence type="ECO:0000256" key="6">
    <source>
        <dbReference type="ARBA" id="ARBA00022832"/>
    </source>
</evidence>
<evidence type="ECO:0000256" key="3">
    <source>
        <dbReference type="ARBA" id="ARBA00022516"/>
    </source>
</evidence>
<evidence type="ECO:0000256" key="2">
    <source>
        <dbReference type="ARBA" id="ARBA00005194"/>
    </source>
</evidence>
<comment type="caution">
    <text evidence="12">The sequence shown here is derived from an EMBL/GenBank/DDBJ whole genome shotgun (WGS) entry which is preliminary data.</text>
</comment>
<gene>
    <name evidence="12" type="ORF">PENTCL1PPCAC_16270</name>
</gene>
<evidence type="ECO:0000256" key="1">
    <source>
        <dbReference type="ARBA" id="ARBA00004141"/>
    </source>
</evidence>
<reference evidence="12" key="1">
    <citation type="submission" date="2023-10" db="EMBL/GenBank/DDBJ databases">
        <title>Genome assembly of Pristionchus species.</title>
        <authorList>
            <person name="Yoshida K."/>
            <person name="Sommer R.J."/>
        </authorList>
    </citation>
    <scope>NUCLEOTIDE SEQUENCE</scope>
    <source>
        <strain evidence="12">RS0144</strain>
    </source>
</reference>
<keyword evidence="5 11" id="KW-0812">Transmembrane</keyword>
<protein>
    <recommendedName>
        <fullName evidence="11">Elongation of very long chain fatty acids protein</fullName>
        <ecNumber evidence="11">2.3.1.199</ecNumber>
    </recommendedName>
    <alternativeName>
        <fullName evidence="11">Very-long-chain 3-oxoacyl-CoA synthase</fullName>
    </alternativeName>
</protein>
<keyword evidence="3 11" id="KW-0444">Lipid biosynthesis</keyword>
<keyword evidence="10 11" id="KW-0275">Fatty acid biosynthesis</keyword>
<proteinExistence type="inferred from homology"/>
<comment type="catalytic activity">
    <reaction evidence="11">
        <text>a very-long-chain acyl-CoA + malonyl-CoA + H(+) = a very-long-chain 3-oxoacyl-CoA + CO2 + CoA</text>
        <dbReference type="Rhea" id="RHEA:32727"/>
        <dbReference type="ChEBI" id="CHEBI:15378"/>
        <dbReference type="ChEBI" id="CHEBI:16526"/>
        <dbReference type="ChEBI" id="CHEBI:57287"/>
        <dbReference type="ChEBI" id="CHEBI:57384"/>
        <dbReference type="ChEBI" id="CHEBI:90725"/>
        <dbReference type="ChEBI" id="CHEBI:90736"/>
        <dbReference type="EC" id="2.3.1.199"/>
    </reaction>
</comment>
<dbReference type="Proteomes" id="UP001432027">
    <property type="component" value="Unassembled WGS sequence"/>
</dbReference>
<dbReference type="GO" id="GO:0034625">
    <property type="term" value="P:fatty acid elongation, monounsaturated fatty acid"/>
    <property type="evidence" value="ECO:0007669"/>
    <property type="project" value="TreeGrafter"/>
</dbReference>
<organism evidence="12 13">
    <name type="scientific">Pristionchus entomophagus</name>
    <dbReference type="NCBI Taxonomy" id="358040"/>
    <lineage>
        <taxon>Eukaryota</taxon>
        <taxon>Metazoa</taxon>
        <taxon>Ecdysozoa</taxon>
        <taxon>Nematoda</taxon>
        <taxon>Chromadorea</taxon>
        <taxon>Rhabditida</taxon>
        <taxon>Rhabditina</taxon>
        <taxon>Diplogasteromorpha</taxon>
        <taxon>Diplogasteroidea</taxon>
        <taxon>Neodiplogasteridae</taxon>
        <taxon>Pristionchus</taxon>
    </lineage>
</organism>
<feature type="non-terminal residue" evidence="12">
    <location>
        <position position="1"/>
    </location>
</feature>
<dbReference type="GO" id="GO:0019367">
    <property type="term" value="P:fatty acid elongation, saturated fatty acid"/>
    <property type="evidence" value="ECO:0007669"/>
    <property type="project" value="TreeGrafter"/>
</dbReference>
<dbReference type="InterPro" id="IPR002076">
    <property type="entry name" value="ELO_fam"/>
</dbReference>
<evidence type="ECO:0000313" key="12">
    <source>
        <dbReference type="EMBL" id="GMS94095.1"/>
    </source>
</evidence>
<dbReference type="PANTHER" id="PTHR11157:SF30">
    <property type="entry name" value="ELONGATION OF LONG CHAIN FATTY ACIDS PROTEIN 2"/>
    <property type="match status" value="1"/>
</dbReference>
<comment type="subcellular location">
    <subcellularLocation>
        <location evidence="1">Membrane</location>
        <topology evidence="1">Multi-pass membrane protein</topology>
    </subcellularLocation>
</comment>
<keyword evidence="4 11" id="KW-0808">Transferase</keyword>
<dbReference type="GO" id="GO:0030148">
    <property type="term" value="P:sphingolipid biosynthetic process"/>
    <property type="evidence" value="ECO:0007669"/>
    <property type="project" value="TreeGrafter"/>
</dbReference>
<feature type="transmembrane region" description="Helical" evidence="11">
    <location>
        <begin position="145"/>
        <end position="162"/>
    </location>
</feature>
<dbReference type="AlphaFoldDB" id="A0AAV5TIF6"/>
<comment type="similarity">
    <text evidence="11">Belongs to the ELO family.</text>
</comment>